<evidence type="ECO:0008006" key="3">
    <source>
        <dbReference type="Google" id="ProtNLM"/>
    </source>
</evidence>
<name>A0ABN2Z873_9ACTN</name>
<gene>
    <name evidence="1" type="ORF">GCM10009844_06130</name>
</gene>
<dbReference type="RefSeq" id="WP_344147371.1">
    <property type="nucleotide sequence ID" value="NZ_BAAAQR010000001.1"/>
</dbReference>
<reference evidence="1 2" key="1">
    <citation type="journal article" date="2019" name="Int. J. Syst. Evol. Microbiol.">
        <title>The Global Catalogue of Microorganisms (GCM) 10K type strain sequencing project: providing services to taxonomists for standard genome sequencing and annotation.</title>
        <authorList>
            <consortium name="The Broad Institute Genomics Platform"/>
            <consortium name="The Broad Institute Genome Sequencing Center for Infectious Disease"/>
            <person name="Wu L."/>
            <person name="Ma J."/>
        </authorList>
    </citation>
    <scope>NUCLEOTIDE SEQUENCE [LARGE SCALE GENOMIC DNA]</scope>
    <source>
        <strain evidence="1 2">JCM 16022</strain>
    </source>
</reference>
<evidence type="ECO:0000313" key="2">
    <source>
        <dbReference type="Proteomes" id="UP001501771"/>
    </source>
</evidence>
<organism evidence="1 2">
    <name type="scientific">Nocardioides koreensis</name>
    <dbReference type="NCBI Taxonomy" id="433651"/>
    <lineage>
        <taxon>Bacteria</taxon>
        <taxon>Bacillati</taxon>
        <taxon>Actinomycetota</taxon>
        <taxon>Actinomycetes</taxon>
        <taxon>Propionibacteriales</taxon>
        <taxon>Nocardioidaceae</taxon>
        <taxon>Nocardioides</taxon>
    </lineage>
</organism>
<keyword evidence="2" id="KW-1185">Reference proteome</keyword>
<sequence>MRKRLTIVVVVVLVVGVVAGALLWWREHERTDLERAASMAPEGAERLSWTDWAAVRREVGADLSADSSDAELGRFLDKGYSADLTSTSALVQSAPVLQAKYGFSPATADWELFSQSSQGAVVMIHLPEDTDFDDLANGLEDLGYARPSSSTGVWRGGDDLLNAIGADLTPELQYVALDEDDGLVLTSDNADYLEEAASGLDDGDGASDELDEVIDGSGAPLSASVYAGDYTCSALAMSQADRADQATADQLLADAGEVNPISSFAMSVQPDRHVQVVMAFETDDQARTNADTRNTLARGPAPGQGGDFGDRFAVKSVTADGKLVTMDLVPRRGEYVLSDLSTGPVLFATC</sequence>
<accession>A0ABN2Z873</accession>
<proteinExistence type="predicted"/>
<dbReference type="Proteomes" id="UP001501771">
    <property type="component" value="Unassembled WGS sequence"/>
</dbReference>
<comment type="caution">
    <text evidence="1">The sequence shown here is derived from an EMBL/GenBank/DDBJ whole genome shotgun (WGS) entry which is preliminary data.</text>
</comment>
<dbReference type="EMBL" id="BAAAQR010000001">
    <property type="protein sequence ID" value="GAA2138290.1"/>
    <property type="molecule type" value="Genomic_DNA"/>
</dbReference>
<evidence type="ECO:0000313" key="1">
    <source>
        <dbReference type="EMBL" id="GAA2138290.1"/>
    </source>
</evidence>
<protein>
    <recommendedName>
        <fullName evidence="3">DUF3352 domain-containing protein</fullName>
    </recommendedName>
</protein>